<feature type="domain" description="PiggyBac transposable element-derived protein" evidence="2">
    <location>
        <begin position="76"/>
        <end position="269"/>
    </location>
</feature>
<gene>
    <name evidence="3" type="ORF">FisN_3Hu524</name>
</gene>
<name>A0A1Z5K2Z1_FISSO</name>
<evidence type="ECO:0000313" key="3">
    <source>
        <dbReference type="EMBL" id="GAX20624.1"/>
    </source>
</evidence>
<sequence length="985" mass="113975">MTTQTDWLAQKILQECQARTEGWNEDLSDNKPWKLLTEKEFAEQFLTTSLHDSFRQAAQSIPEEVFRVGNDYSQSTDAFRVLFSDDAIQKLVDCTNGYLRHNGIFPETNIQEYREFLAHKFLLSRYRCEAIFRDMLPMLANQHGFHAMNWQRFQNLYKCTHGYPIEEHSNHDNDVWQQRKPVLRKLNELERLLFEPSMKFMLNKKSGILAVDEERLNWRRREEYDYEDREPPANGPACDRIVDALTGVVFGMRLRVRGESPRENVEELLQTLPPIAAPDQVRVCFDEEYGNMRFLTKNVWERNLDVINRARQYYSNHPFITEEEIASKRNEWKEANITDQVQQEAYDKFEPFILDDRSNLRIVTKTLPSDETKRIRATALRDSFDPLSTCKLHRIFSSGGDEMSGVWVAKTEATTVPYKTLFKNRSCPLPIETQLLETCHPITLMQEAADWLCQRAFRLSGSLTGLFLESETSEQPGVDLRVVRMRQCLDSWFGSQRPTIAMPEEDEYEEEPIINEIMRFPWITEVYEIGLVEWKRAPFIAVSPDGVAEFCHNDASHHACILIKKRTDWSDIEDAEEVASIHGSVVHCKFGDDVFKDCVPLGDRHELLQHAIVTGLDYGIFVTSKQEIGDETKIVQVVVVAIQASDKYEASLSILSLGKDLLGWLFEPAIMARCYLVESSFPEWLPSASQEANIIRNHYKLWVAQYKQIRNDGVKYNPTLPLESYEYSEQHLYNLARKSLKKHRADRKDLSIDLDVSDETRYVFEMIDAVFYNHWRFAQGIDKVLPFLEANVTKTIYEKISERMLQLELSSHVYKMPLDFLAKSAIDKRIGKEVGSRMRQQLVVSEKETDTDVMKDVEKLKRKRKFPVGKNRPQIFHREPALKRLRLATTPTHMPVNKGKEHYGNLCALCGVCRTSVWCEICCVPLCSGRHFTLWHSADDLLETHVTEKAESLKAKVKAPPAAAASNTQDDEEDASDAQSDESNK</sequence>
<protein>
    <recommendedName>
        <fullName evidence="2">PiggyBac transposable element-derived protein domain-containing protein</fullName>
    </recommendedName>
</protein>
<proteinExistence type="predicted"/>
<dbReference type="InterPro" id="IPR029526">
    <property type="entry name" value="PGBD"/>
</dbReference>
<evidence type="ECO:0000313" key="4">
    <source>
        <dbReference type="Proteomes" id="UP000198406"/>
    </source>
</evidence>
<feature type="region of interest" description="Disordered" evidence="1">
    <location>
        <begin position="950"/>
        <end position="985"/>
    </location>
</feature>
<evidence type="ECO:0000256" key="1">
    <source>
        <dbReference type="SAM" id="MobiDB-lite"/>
    </source>
</evidence>
<dbReference type="Pfam" id="PF13843">
    <property type="entry name" value="DDE_Tnp_1_7"/>
    <property type="match status" value="1"/>
</dbReference>
<dbReference type="OrthoDB" id="53708at2759"/>
<organism evidence="3 4">
    <name type="scientific">Fistulifera solaris</name>
    <name type="common">Oleaginous diatom</name>
    <dbReference type="NCBI Taxonomy" id="1519565"/>
    <lineage>
        <taxon>Eukaryota</taxon>
        <taxon>Sar</taxon>
        <taxon>Stramenopiles</taxon>
        <taxon>Ochrophyta</taxon>
        <taxon>Bacillariophyta</taxon>
        <taxon>Bacillariophyceae</taxon>
        <taxon>Bacillariophycidae</taxon>
        <taxon>Naviculales</taxon>
        <taxon>Naviculaceae</taxon>
        <taxon>Fistulifera</taxon>
    </lineage>
</organism>
<comment type="caution">
    <text evidence="3">The sequence shown here is derived from an EMBL/GenBank/DDBJ whole genome shotgun (WGS) entry which is preliminary data.</text>
</comment>
<dbReference type="Proteomes" id="UP000198406">
    <property type="component" value="Unassembled WGS sequence"/>
</dbReference>
<evidence type="ECO:0000259" key="2">
    <source>
        <dbReference type="Pfam" id="PF13843"/>
    </source>
</evidence>
<dbReference type="EMBL" id="BDSP01000150">
    <property type="protein sequence ID" value="GAX20624.1"/>
    <property type="molecule type" value="Genomic_DNA"/>
</dbReference>
<feature type="compositionally biased region" description="Acidic residues" evidence="1">
    <location>
        <begin position="969"/>
        <end position="985"/>
    </location>
</feature>
<dbReference type="AlphaFoldDB" id="A0A1Z5K2Z1"/>
<dbReference type="InParanoid" id="A0A1Z5K2Z1"/>
<accession>A0A1Z5K2Z1</accession>
<reference evidence="3 4" key="1">
    <citation type="journal article" date="2015" name="Plant Cell">
        <title>Oil accumulation by the oleaginous diatom Fistulifera solaris as revealed by the genome and transcriptome.</title>
        <authorList>
            <person name="Tanaka T."/>
            <person name="Maeda Y."/>
            <person name="Veluchamy A."/>
            <person name="Tanaka M."/>
            <person name="Abida H."/>
            <person name="Marechal E."/>
            <person name="Bowler C."/>
            <person name="Muto M."/>
            <person name="Sunaga Y."/>
            <person name="Tanaka M."/>
            <person name="Yoshino T."/>
            <person name="Taniguchi T."/>
            <person name="Fukuda Y."/>
            <person name="Nemoto M."/>
            <person name="Matsumoto M."/>
            <person name="Wong P.S."/>
            <person name="Aburatani S."/>
            <person name="Fujibuchi W."/>
        </authorList>
    </citation>
    <scope>NUCLEOTIDE SEQUENCE [LARGE SCALE GENOMIC DNA]</scope>
    <source>
        <strain evidence="3 4">JPCC DA0580</strain>
    </source>
</reference>
<keyword evidence="4" id="KW-1185">Reference proteome</keyword>